<protein>
    <submittedName>
        <fullName evidence="6">Zinc/iron permease</fullName>
    </submittedName>
</protein>
<dbReference type="Proteomes" id="UP000034108">
    <property type="component" value="Unassembled WGS sequence"/>
</dbReference>
<dbReference type="STRING" id="1619048.UU49_C0032G0003"/>
<organism evidence="6 7">
    <name type="scientific">Candidatus Magasanikbacteria bacterium GW2011_GWC2_41_17</name>
    <dbReference type="NCBI Taxonomy" id="1619048"/>
    <lineage>
        <taxon>Bacteria</taxon>
        <taxon>Candidatus Magasanikiibacteriota</taxon>
    </lineage>
</organism>
<evidence type="ECO:0000256" key="4">
    <source>
        <dbReference type="ARBA" id="ARBA00023136"/>
    </source>
</evidence>
<dbReference type="GO" id="GO:0016020">
    <property type="term" value="C:membrane"/>
    <property type="evidence" value="ECO:0007669"/>
    <property type="project" value="UniProtKB-SubCell"/>
</dbReference>
<dbReference type="PATRIC" id="fig|1619048.3.peg.723"/>
<dbReference type="AlphaFoldDB" id="A0A0G0XKU1"/>
<dbReference type="InterPro" id="IPR003689">
    <property type="entry name" value="ZIP"/>
</dbReference>
<keyword evidence="2 5" id="KW-0812">Transmembrane</keyword>
<feature type="transmembrane region" description="Helical" evidence="5">
    <location>
        <begin position="6"/>
        <end position="27"/>
    </location>
</feature>
<feature type="transmembrane region" description="Helical" evidence="5">
    <location>
        <begin position="223"/>
        <end position="244"/>
    </location>
</feature>
<gene>
    <name evidence="6" type="ORF">UU49_C0032G0003</name>
</gene>
<dbReference type="PANTHER" id="PTHR16950:SF16">
    <property type="entry name" value="ZINC TRANSPORTER ZIP13"/>
    <property type="match status" value="1"/>
</dbReference>
<evidence type="ECO:0000256" key="3">
    <source>
        <dbReference type="ARBA" id="ARBA00022989"/>
    </source>
</evidence>
<accession>A0A0G0XKU1</accession>
<feature type="transmembrane region" description="Helical" evidence="5">
    <location>
        <begin position="190"/>
        <end position="211"/>
    </location>
</feature>
<evidence type="ECO:0000256" key="2">
    <source>
        <dbReference type="ARBA" id="ARBA00022692"/>
    </source>
</evidence>
<dbReference type="GO" id="GO:0046873">
    <property type="term" value="F:metal ion transmembrane transporter activity"/>
    <property type="evidence" value="ECO:0007669"/>
    <property type="project" value="InterPro"/>
</dbReference>
<evidence type="ECO:0000313" key="7">
    <source>
        <dbReference type="Proteomes" id="UP000034108"/>
    </source>
</evidence>
<feature type="transmembrane region" description="Helical" evidence="5">
    <location>
        <begin position="34"/>
        <end position="54"/>
    </location>
</feature>
<dbReference type="EMBL" id="LCAV01000032">
    <property type="protein sequence ID" value="KKR97390.1"/>
    <property type="molecule type" value="Genomic_DNA"/>
</dbReference>
<sequence>MLSQIIFWTILIGLIGVGGAFVFLKIFSKKEEHLLLVVSFAAGALVGVSFLELLPEALETGVSSSAILGATLLGFVFFYVMGRFLIWHHCHDEHCTSRASAPLIIIGDTLHNFLDGVAIAASFLISAPLGIMTSLAIIFHEIPQEVGDFGVLLHSGYTRGRALLMNGISAVFAVLGGIIGFYFFENFSGFLPYLLAMTAGGFLYLGASDLLPQTHESTKRASIFKFTVSFLAGIMVLWILGLIIKE</sequence>
<keyword evidence="3 5" id="KW-1133">Transmembrane helix</keyword>
<dbReference type="Pfam" id="PF02535">
    <property type="entry name" value="Zip"/>
    <property type="match status" value="1"/>
</dbReference>
<comment type="subcellular location">
    <subcellularLocation>
        <location evidence="1">Membrane</location>
        <topology evidence="1">Multi-pass membrane protein</topology>
    </subcellularLocation>
</comment>
<comment type="caution">
    <text evidence="6">The sequence shown here is derived from an EMBL/GenBank/DDBJ whole genome shotgun (WGS) entry which is preliminary data.</text>
</comment>
<feature type="transmembrane region" description="Helical" evidence="5">
    <location>
        <begin position="66"/>
        <end position="86"/>
    </location>
</feature>
<evidence type="ECO:0000256" key="5">
    <source>
        <dbReference type="SAM" id="Phobius"/>
    </source>
</evidence>
<reference evidence="6 7" key="1">
    <citation type="journal article" date="2015" name="Nature">
        <title>rRNA introns, odd ribosomes, and small enigmatic genomes across a large radiation of phyla.</title>
        <authorList>
            <person name="Brown C.T."/>
            <person name="Hug L.A."/>
            <person name="Thomas B.C."/>
            <person name="Sharon I."/>
            <person name="Castelle C.J."/>
            <person name="Singh A."/>
            <person name="Wilkins M.J."/>
            <person name="Williams K.H."/>
            <person name="Banfield J.F."/>
        </authorList>
    </citation>
    <scope>NUCLEOTIDE SEQUENCE [LARGE SCALE GENOMIC DNA]</scope>
</reference>
<name>A0A0G0XKU1_9BACT</name>
<keyword evidence="4 5" id="KW-0472">Membrane</keyword>
<dbReference type="PANTHER" id="PTHR16950">
    <property type="entry name" value="ZINC TRANSPORTER SLC39A7 HISTIDINE-RICH MEMBRANE PROTEIN KE4"/>
    <property type="match status" value="1"/>
</dbReference>
<feature type="transmembrane region" description="Helical" evidence="5">
    <location>
        <begin position="163"/>
        <end position="184"/>
    </location>
</feature>
<evidence type="ECO:0000313" key="6">
    <source>
        <dbReference type="EMBL" id="KKR97390.1"/>
    </source>
</evidence>
<evidence type="ECO:0000256" key="1">
    <source>
        <dbReference type="ARBA" id="ARBA00004141"/>
    </source>
</evidence>
<feature type="transmembrane region" description="Helical" evidence="5">
    <location>
        <begin position="120"/>
        <end position="142"/>
    </location>
</feature>
<proteinExistence type="predicted"/>